<feature type="domain" description="Mut7-C RNAse" evidence="1">
    <location>
        <begin position="2"/>
        <end position="147"/>
    </location>
</feature>
<dbReference type="OrthoDB" id="1266at2157"/>
<dbReference type="AlphaFoldDB" id="A0A060HM51"/>
<evidence type="ECO:0000313" key="2">
    <source>
        <dbReference type="EMBL" id="AIC16548.1"/>
    </source>
</evidence>
<sequence>MMRFLADAMLGSVARKLRIFGFDTLYVPDTSDNEILRLAAEQGRIILTADKELFKRMMKRGAQGVLVDGASDLDDMAHIFEKLGISADLSRMGSRCTSCNGALAQKRPDEVGGLVPATVLARHEGFWQCADCQKVYWDGGHLGRIRAFARTLEDRLADSSSTSSSSSSSKG</sequence>
<dbReference type="InterPro" id="IPR002782">
    <property type="entry name" value="Mut7-C_RNAse_dom"/>
</dbReference>
<accession>A0A060HM51</accession>
<proteinExistence type="predicted"/>
<dbReference type="PANTHER" id="PTHR39081">
    <property type="entry name" value="MUT7-C DOMAIN-CONTAINING PROTEIN"/>
    <property type="match status" value="1"/>
</dbReference>
<evidence type="ECO:0000313" key="3">
    <source>
        <dbReference type="Proteomes" id="UP000027093"/>
    </source>
</evidence>
<dbReference type="PANTHER" id="PTHR39081:SF1">
    <property type="entry name" value="MUT7-C RNASE DOMAIN-CONTAINING PROTEIN"/>
    <property type="match status" value="1"/>
</dbReference>
<name>A0A060HM51_9ARCH</name>
<dbReference type="EMBL" id="CP007536">
    <property type="protein sequence ID" value="AIC16548.1"/>
    <property type="molecule type" value="Genomic_DNA"/>
</dbReference>
<dbReference type="Proteomes" id="UP000027093">
    <property type="component" value="Chromosome"/>
</dbReference>
<evidence type="ECO:0000259" key="1">
    <source>
        <dbReference type="Pfam" id="PF01927"/>
    </source>
</evidence>
<keyword evidence="3" id="KW-1185">Reference proteome</keyword>
<organism evidence="2 3">
    <name type="scientific">Nitrososphaera viennensis EN76</name>
    <dbReference type="NCBI Taxonomy" id="926571"/>
    <lineage>
        <taxon>Archaea</taxon>
        <taxon>Nitrososphaerota</taxon>
        <taxon>Nitrososphaeria</taxon>
        <taxon>Nitrososphaerales</taxon>
        <taxon>Nitrososphaeraceae</taxon>
        <taxon>Nitrososphaera</taxon>
    </lineage>
</organism>
<dbReference type="Pfam" id="PF01927">
    <property type="entry name" value="Mut7-C"/>
    <property type="match status" value="1"/>
</dbReference>
<dbReference type="RefSeq" id="WP_075055285.1">
    <property type="nucleotide sequence ID" value="NZ_CP007536.1"/>
</dbReference>
<gene>
    <name evidence="2" type="ORF">NVIE_022880</name>
</gene>
<dbReference type="GeneID" id="74947529"/>
<dbReference type="STRING" id="926571.NVIE_022880"/>
<protein>
    <recommendedName>
        <fullName evidence="1">Mut7-C RNAse domain-containing protein</fullName>
    </recommendedName>
</protein>
<dbReference type="HOGENOM" id="CLU_112469_1_0_2"/>
<dbReference type="KEGG" id="nvn:NVIE_022880"/>
<reference evidence="2 3" key="1">
    <citation type="journal article" date="2014" name="Int. J. Syst. Evol. Microbiol.">
        <title>Nitrososphaera viennensis gen. nov., sp. nov., an aerobic and mesophilic, ammonia-oxidizing archaeon from soil and a member of the archaeal phylum Thaumarchaeota.</title>
        <authorList>
            <person name="Stieglmeier M."/>
            <person name="Klingl A."/>
            <person name="Alves R.J."/>
            <person name="Rittmann S.K."/>
            <person name="Melcher M."/>
            <person name="Leisch N."/>
            <person name="Schleper C."/>
        </authorList>
    </citation>
    <scope>NUCLEOTIDE SEQUENCE [LARGE SCALE GENOMIC DNA]</scope>
    <source>
        <strain evidence="2">EN76</strain>
    </source>
</reference>